<evidence type="ECO:0000256" key="5">
    <source>
        <dbReference type="ARBA" id="ARBA00022679"/>
    </source>
</evidence>
<dbReference type="GO" id="GO:0004156">
    <property type="term" value="F:dihydropteroate synthase activity"/>
    <property type="evidence" value="ECO:0007669"/>
    <property type="project" value="UniProtKB-EC"/>
</dbReference>
<dbReference type="GO" id="GO:0005829">
    <property type="term" value="C:cytosol"/>
    <property type="evidence" value="ECO:0007669"/>
    <property type="project" value="TreeGrafter"/>
</dbReference>
<gene>
    <name evidence="11" type="primary">folP</name>
    <name evidence="11" type="ORF">ENN50_03940</name>
</gene>
<dbReference type="Pfam" id="PF00809">
    <property type="entry name" value="Pterin_bind"/>
    <property type="match status" value="1"/>
</dbReference>
<dbReference type="EC" id="2.5.1.15" evidence="4 9"/>
<evidence type="ECO:0000256" key="1">
    <source>
        <dbReference type="ARBA" id="ARBA00000012"/>
    </source>
</evidence>
<comment type="function">
    <text evidence="9">Catalyzes the condensation of para-aminobenzoate (pABA) with 6-hydroxymethyl-7,8-dihydropterin diphosphate (DHPt-PP) to form 7,8-dihydropteroate (H2Pte), the immediate precursor of folate derivatives.</text>
</comment>
<evidence type="ECO:0000256" key="8">
    <source>
        <dbReference type="ARBA" id="ARBA00022909"/>
    </source>
</evidence>
<dbReference type="Gene3D" id="3.20.20.20">
    <property type="entry name" value="Dihydropteroate synthase-like"/>
    <property type="match status" value="1"/>
</dbReference>
<accession>A0A831WNN5</accession>
<keyword evidence="8 9" id="KW-0289">Folate biosynthesis</keyword>
<comment type="cofactor">
    <cofactor evidence="2 9">
        <name>Mg(2+)</name>
        <dbReference type="ChEBI" id="CHEBI:18420"/>
    </cofactor>
</comment>
<name>A0A831WNN5_PROAE</name>
<evidence type="ECO:0000313" key="11">
    <source>
        <dbReference type="EMBL" id="HED30833.1"/>
    </source>
</evidence>
<protein>
    <recommendedName>
        <fullName evidence="4 9">Dihydropteroate synthase</fullName>
        <shortName evidence="9">DHPS</shortName>
        <ecNumber evidence="4 9">2.5.1.15</ecNumber>
    </recommendedName>
    <alternativeName>
        <fullName evidence="9">Dihydropteroate pyrophosphorylase</fullName>
    </alternativeName>
</protein>
<dbReference type="PROSITE" id="PS00793">
    <property type="entry name" value="DHPS_2"/>
    <property type="match status" value="1"/>
</dbReference>
<evidence type="ECO:0000256" key="2">
    <source>
        <dbReference type="ARBA" id="ARBA00001946"/>
    </source>
</evidence>
<comment type="similarity">
    <text evidence="9">Belongs to the DHPS family.</text>
</comment>
<dbReference type="SUPFAM" id="SSF51717">
    <property type="entry name" value="Dihydropteroate synthetase-like"/>
    <property type="match status" value="1"/>
</dbReference>
<dbReference type="UniPathway" id="UPA00077">
    <property type="reaction ID" value="UER00156"/>
</dbReference>
<evidence type="ECO:0000256" key="7">
    <source>
        <dbReference type="ARBA" id="ARBA00022842"/>
    </source>
</evidence>
<dbReference type="InterPro" id="IPR045031">
    <property type="entry name" value="DHP_synth-like"/>
</dbReference>
<keyword evidence="5 9" id="KW-0808">Transferase</keyword>
<dbReference type="AlphaFoldDB" id="A0A831WNN5"/>
<evidence type="ECO:0000259" key="10">
    <source>
        <dbReference type="PROSITE" id="PS50972"/>
    </source>
</evidence>
<keyword evidence="7 9" id="KW-0460">Magnesium</keyword>
<sequence length="291" mass="31696">MNNKSMNIPCPINCKGKELSFESTVIMGIVNTTPDSFYDGGHYQDRALDHARSLIRAGASIIDIGGESTRPGAENVCPEEELRRTIPLIRQLRKETDIPLSIDTWKSEVAEEALKAGADIVNDISGFSFDPMLPDVCRRHRSAVVLMHTPAKPGKMKWSTDTLPEQRDIVTVVQNALMRSVSTALEHDIENIIIDPGFGFGKSVEENFLLLSRIGELCQSGYPVLAGLSRKSFLGNAIASPDEPVPPPSQRLYATIAANTIAVMNGAAVLRVHDVTEARHAAAIARAVSRK</sequence>
<dbReference type="InterPro" id="IPR011005">
    <property type="entry name" value="Dihydropteroate_synth-like_sf"/>
</dbReference>
<dbReference type="InterPro" id="IPR006390">
    <property type="entry name" value="DHP_synth_dom"/>
</dbReference>
<evidence type="ECO:0000256" key="9">
    <source>
        <dbReference type="RuleBase" id="RU361205"/>
    </source>
</evidence>
<dbReference type="CDD" id="cd00739">
    <property type="entry name" value="DHPS"/>
    <property type="match status" value="1"/>
</dbReference>
<comment type="caution">
    <text evidence="11">The sequence shown here is derived from an EMBL/GenBank/DDBJ whole genome shotgun (WGS) entry which is preliminary data.</text>
</comment>
<evidence type="ECO:0000256" key="3">
    <source>
        <dbReference type="ARBA" id="ARBA00004763"/>
    </source>
</evidence>
<feature type="domain" description="Pterin-binding" evidence="10">
    <location>
        <begin position="24"/>
        <end position="283"/>
    </location>
</feature>
<comment type="catalytic activity">
    <reaction evidence="1">
        <text>(7,8-dihydropterin-6-yl)methyl diphosphate + 4-aminobenzoate = 7,8-dihydropteroate + diphosphate</text>
        <dbReference type="Rhea" id="RHEA:19949"/>
        <dbReference type="ChEBI" id="CHEBI:17836"/>
        <dbReference type="ChEBI" id="CHEBI:17839"/>
        <dbReference type="ChEBI" id="CHEBI:33019"/>
        <dbReference type="ChEBI" id="CHEBI:72950"/>
        <dbReference type="EC" id="2.5.1.15"/>
    </reaction>
</comment>
<dbReference type="PROSITE" id="PS50972">
    <property type="entry name" value="PTERIN_BINDING"/>
    <property type="match status" value="1"/>
</dbReference>
<proteinExistence type="inferred from homology"/>
<comment type="pathway">
    <text evidence="3 9">Cofactor biosynthesis; tetrahydrofolate biosynthesis; 7,8-dihydrofolate from 2-amino-4-hydroxy-6-hydroxymethyl-7,8-dihydropteridine diphosphate and 4-aminobenzoate: step 1/2.</text>
</comment>
<dbReference type="Proteomes" id="UP000886335">
    <property type="component" value="Unassembled WGS sequence"/>
</dbReference>
<dbReference type="PROSITE" id="PS00792">
    <property type="entry name" value="DHPS_1"/>
    <property type="match status" value="1"/>
</dbReference>
<dbReference type="EMBL" id="DSBW01000086">
    <property type="protein sequence ID" value="HED30833.1"/>
    <property type="molecule type" value="Genomic_DNA"/>
</dbReference>
<evidence type="ECO:0000256" key="6">
    <source>
        <dbReference type="ARBA" id="ARBA00022723"/>
    </source>
</evidence>
<dbReference type="NCBIfam" id="TIGR01496">
    <property type="entry name" value="DHPS"/>
    <property type="match status" value="1"/>
</dbReference>
<dbReference type="GO" id="GO:0046654">
    <property type="term" value="P:tetrahydrofolate biosynthetic process"/>
    <property type="evidence" value="ECO:0007669"/>
    <property type="project" value="UniProtKB-UniPathway"/>
</dbReference>
<evidence type="ECO:0000256" key="4">
    <source>
        <dbReference type="ARBA" id="ARBA00012458"/>
    </source>
</evidence>
<dbReference type="GO" id="GO:0046656">
    <property type="term" value="P:folic acid biosynthetic process"/>
    <property type="evidence" value="ECO:0007669"/>
    <property type="project" value="UniProtKB-KW"/>
</dbReference>
<keyword evidence="6 9" id="KW-0479">Metal-binding</keyword>
<dbReference type="PANTHER" id="PTHR20941">
    <property type="entry name" value="FOLATE SYNTHESIS PROTEINS"/>
    <property type="match status" value="1"/>
</dbReference>
<organism evidence="11">
    <name type="scientific">Prosthecochloris aestuarii</name>
    <dbReference type="NCBI Taxonomy" id="1102"/>
    <lineage>
        <taxon>Bacteria</taxon>
        <taxon>Pseudomonadati</taxon>
        <taxon>Chlorobiota</taxon>
        <taxon>Chlorobiia</taxon>
        <taxon>Chlorobiales</taxon>
        <taxon>Chlorobiaceae</taxon>
        <taxon>Prosthecochloris</taxon>
    </lineage>
</organism>
<dbReference type="InterPro" id="IPR000489">
    <property type="entry name" value="Pterin-binding_dom"/>
</dbReference>
<dbReference type="GO" id="GO:0046872">
    <property type="term" value="F:metal ion binding"/>
    <property type="evidence" value="ECO:0007669"/>
    <property type="project" value="UniProtKB-KW"/>
</dbReference>
<dbReference type="PANTHER" id="PTHR20941:SF1">
    <property type="entry name" value="FOLIC ACID SYNTHESIS PROTEIN FOL1"/>
    <property type="match status" value="1"/>
</dbReference>
<reference evidence="11" key="1">
    <citation type="journal article" date="2020" name="mSystems">
        <title>Genome- and Community-Level Interaction Insights into Carbon Utilization and Element Cycling Functions of Hydrothermarchaeota in Hydrothermal Sediment.</title>
        <authorList>
            <person name="Zhou Z."/>
            <person name="Liu Y."/>
            <person name="Xu W."/>
            <person name="Pan J."/>
            <person name="Luo Z.H."/>
            <person name="Li M."/>
        </authorList>
    </citation>
    <scope>NUCLEOTIDE SEQUENCE [LARGE SCALE GENOMIC DNA]</scope>
    <source>
        <strain evidence="11">SpSt-1181</strain>
    </source>
</reference>